<dbReference type="InterPro" id="IPR007016">
    <property type="entry name" value="O-antigen_ligase-rel_domated"/>
</dbReference>
<dbReference type="PANTHER" id="PTHR37422:SF13">
    <property type="entry name" value="LIPOPOLYSACCHARIDE BIOSYNTHESIS PROTEIN PA4999-RELATED"/>
    <property type="match status" value="1"/>
</dbReference>
<dbReference type="RefSeq" id="WP_160629456.1">
    <property type="nucleotide sequence ID" value="NZ_CP047593.1"/>
</dbReference>
<feature type="transmembrane region" description="Helical" evidence="5">
    <location>
        <begin position="162"/>
        <end position="181"/>
    </location>
</feature>
<reference evidence="7 8" key="1">
    <citation type="submission" date="2020-01" db="EMBL/GenBank/DDBJ databases">
        <title>Ponticoccus aerotolerans gen. nov., sp. nov., an anaerobic bacterium and proposal of Ponticoccusceae fam. nov., Ponticoccusles ord. nov. and Ponticoccuse classis nov. in the phylum Kiritimatiellaeota.</title>
        <authorList>
            <person name="Zhou L.Y."/>
            <person name="Du Z.J."/>
        </authorList>
    </citation>
    <scope>NUCLEOTIDE SEQUENCE [LARGE SCALE GENOMIC DNA]</scope>
    <source>
        <strain evidence="7 8">S-5007</strain>
    </source>
</reference>
<evidence type="ECO:0000256" key="3">
    <source>
        <dbReference type="ARBA" id="ARBA00022989"/>
    </source>
</evidence>
<feature type="transmembrane region" description="Helical" evidence="5">
    <location>
        <begin position="432"/>
        <end position="450"/>
    </location>
</feature>
<feature type="transmembrane region" description="Helical" evidence="5">
    <location>
        <begin position="188"/>
        <end position="210"/>
    </location>
</feature>
<evidence type="ECO:0000313" key="8">
    <source>
        <dbReference type="Proteomes" id="UP000464954"/>
    </source>
</evidence>
<comment type="subcellular location">
    <subcellularLocation>
        <location evidence="1">Membrane</location>
        <topology evidence="1">Multi-pass membrane protein</topology>
    </subcellularLocation>
</comment>
<name>A0A6P1M642_9BACT</name>
<feature type="transmembrane region" description="Helical" evidence="5">
    <location>
        <begin position="456"/>
        <end position="475"/>
    </location>
</feature>
<dbReference type="AlphaFoldDB" id="A0A6P1M642"/>
<proteinExistence type="predicted"/>
<feature type="transmembrane region" description="Helical" evidence="5">
    <location>
        <begin position="278"/>
        <end position="295"/>
    </location>
</feature>
<dbReference type="InterPro" id="IPR051533">
    <property type="entry name" value="WaaL-like"/>
</dbReference>
<dbReference type="Pfam" id="PF04932">
    <property type="entry name" value="Wzy_C"/>
    <property type="match status" value="1"/>
</dbReference>
<dbReference type="EMBL" id="CP047593">
    <property type="protein sequence ID" value="QHI70279.1"/>
    <property type="molecule type" value="Genomic_DNA"/>
</dbReference>
<feature type="transmembrane region" description="Helical" evidence="5">
    <location>
        <begin position="129"/>
        <end position="150"/>
    </location>
</feature>
<dbReference type="Proteomes" id="UP000464954">
    <property type="component" value="Chromosome"/>
</dbReference>
<sequence>MPSFKTVMLKNASFAGMIDEVPSFIFPVAAGIAVGLFAVSVPLMVSAIMFAGMVALLVTVARPDWALCLYFCGVAFMTDDTPKPGADYFIIPDADIIEGLPSALVTFFLLMFCVTTARLMILEQRRPPVSLIPLAVFGFFLVVALLTGFYRGGDPELYRVDFTGMLFPVLGFYLCQTLLNSRERIMRMLYLLLGVAAVKALILTAYYLAGRGWIYQLDSNAAYRITTMDSADLLLFITLLLMVAHLIVRGDIKGFQAIAAGAACLPLLYIVVFSYRRAQWVGLVFSAGLLFLGASRKTRNKMAMLILAVLLLGIAGAVTAGLDADKAARIGSRIGSIFDTKQSSNVYHVLESRQVLIDLSGSPVLGLGLGSKHSPLGLYEVDEVPANVVHNAFLYIWMKIGLPGLLFFFWAAAVFGRRILRFRKMYIESDQWGLVLPVAASTGLWLATFLTGPVPWYLHQTGLIALFASIAVTLMRQAEDVSIQTGGDSDESSDCE</sequence>
<evidence type="ECO:0000256" key="1">
    <source>
        <dbReference type="ARBA" id="ARBA00004141"/>
    </source>
</evidence>
<gene>
    <name evidence="7" type="ORF">GT409_12785</name>
</gene>
<evidence type="ECO:0000256" key="5">
    <source>
        <dbReference type="SAM" id="Phobius"/>
    </source>
</evidence>
<dbReference type="PANTHER" id="PTHR37422">
    <property type="entry name" value="TEICHURONIC ACID BIOSYNTHESIS PROTEIN TUAE"/>
    <property type="match status" value="1"/>
</dbReference>
<evidence type="ECO:0000313" key="7">
    <source>
        <dbReference type="EMBL" id="QHI70279.1"/>
    </source>
</evidence>
<feature type="transmembrane region" description="Helical" evidence="5">
    <location>
        <begin position="96"/>
        <end position="117"/>
    </location>
</feature>
<keyword evidence="4 5" id="KW-0472">Membrane</keyword>
<evidence type="ECO:0000256" key="2">
    <source>
        <dbReference type="ARBA" id="ARBA00022692"/>
    </source>
</evidence>
<dbReference type="KEGG" id="taer:GT409_12785"/>
<keyword evidence="8" id="KW-1185">Reference proteome</keyword>
<dbReference type="GO" id="GO:0016020">
    <property type="term" value="C:membrane"/>
    <property type="evidence" value="ECO:0007669"/>
    <property type="project" value="UniProtKB-SubCell"/>
</dbReference>
<keyword evidence="3 5" id="KW-1133">Transmembrane helix</keyword>
<feature type="transmembrane region" description="Helical" evidence="5">
    <location>
        <begin position="302"/>
        <end position="322"/>
    </location>
</feature>
<feature type="transmembrane region" description="Helical" evidence="5">
    <location>
        <begin position="400"/>
        <end position="420"/>
    </location>
</feature>
<accession>A0A6P1M642</accession>
<feature type="domain" description="O-antigen ligase-related" evidence="6">
    <location>
        <begin position="263"/>
        <end position="409"/>
    </location>
</feature>
<feature type="transmembrane region" description="Helical" evidence="5">
    <location>
        <begin position="24"/>
        <end position="45"/>
    </location>
</feature>
<keyword evidence="2 5" id="KW-0812">Transmembrane</keyword>
<protein>
    <recommendedName>
        <fullName evidence="6">O-antigen ligase-related domain-containing protein</fullName>
    </recommendedName>
</protein>
<feature type="transmembrane region" description="Helical" evidence="5">
    <location>
        <begin position="255"/>
        <end position="272"/>
    </location>
</feature>
<evidence type="ECO:0000256" key="4">
    <source>
        <dbReference type="ARBA" id="ARBA00023136"/>
    </source>
</evidence>
<organism evidence="7 8">
    <name type="scientific">Tichowtungia aerotolerans</name>
    <dbReference type="NCBI Taxonomy" id="2697043"/>
    <lineage>
        <taxon>Bacteria</taxon>
        <taxon>Pseudomonadati</taxon>
        <taxon>Kiritimatiellota</taxon>
        <taxon>Tichowtungiia</taxon>
        <taxon>Tichowtungiales</taxon>
        <taxon>Tichowtungiaceae</taxon>
        <taxon>Tichowtungia</taxon>
    </lineage>
</organism>
<feature type="transmembrane region" description="Helical" evidence="5">
    <location>
        <begin position="230"/>
        <end position="248"/>
    </location>
</feature>
<evidence type="ECO:0000259" key="6">
    <source>
        <dbReference type="Pfam" id="PF04932"/>
    </source>
</evidence>